<keyword evidence="5 7" id="KW-0328">Glycosyltransferase</keyword>
<evidence type="ECO:0000256" key="4">
    <source>
        <dbReference type="ARBA" id="ARBA00023163"/>
    </source>
</evidence>
<comment type="function">
    <text evidence="5">Also displays a weak uracil phosphoribosyltransferase activity which is not physiologically significant.</text>
</comment>
<dbReference type="RefSeq" id="WP_187533870.1">
    <property type="nucleotide sequence ID" value="NZ_CBCSHU010000021.1"/>
</dbReference>
<dbReference type="AlphaFoldDB" id="A0A7G9RYS3"/>
<dbReference type="EMBL" id="CP060715">
    <property type="protein sequence ID" value="QNN60748.1"/>
    <property type="molecule type" value="Genomic_DNA"/>
</dbReference>
<dbReference type="InterPro" id="IPR050137">
    <property type="entry name" value="PyrR_bifunctional"/>
</dbReference>
<keyword evidence="4 5" id="KW-0804">Transcription</keyword>
<evidence type="ECO:0000256" key="5">
    <source>
        <dbReference type="HAMAP-Rule" id="MF_01219"/>
    </source>
</evidence>
<dbReference type="InterPro" id="IPR023050">
    <property type="entry name" value="PyrR"/>
</dbReference>
<reference evidence="7 8" key="1">
    <citation type="submission" date="2020-08" db="EMBL/GenBank/DDBJ databases">
        <title>Genome sequence of Erysipelothrix inopinata DSM 15511T.</title>
        <authorList>
            <person name="Hyun D.-W."/>
            <person name="Bae J.-W."/>
        </authorList>
    </citation>
    <scope>NUCLEOTIDE SEQUENCE [LARGE SCALE GENOMIC DNA]</scope>
    <source>
        <strain evidence="7 8">DSM 15511</strain>
    </source>
</reference>
<evidence type="ECO:0000259" key="6">
    <source>
        <dbReference type="Pfam" id="PF00156"/>
    </source>
</evidence>
<dbReference type="EC" id="2.4.2.9" evidence="5"/>
<protein>
    <recommendedName>
        <fullName evidence="5">Bifunctional protein PyrR</fullName>
    </recommendedName>
    <domain>
        <recommendedName>
            <fullName evidence="5">Pyrimidine operon regulatory protein</fullName>
        </recommendedName>
    </domain>
    <domain>
        <recommendedName>
            <fullName evidence="5">Uracil phosphoribosyltransferase</fullName>
            <shortName evidence="5">UPRTase</shortName>
            <ecNumber evidence="5">2.4.2.9</ecNumber>
        </recommendedName>
    </domain>
</protein>
<sequence length="168" mass="19090">MKTIMDENAINRSLIRMTHEIIERNKGLDKVILLGIETRGATLAFRIAKLMEQFEQVSVPVASLDVSYWRDDIVSKEQAFRLPISVQDRVVVIVDDVLFKGRTARAAMDGIVFNGRPQQIQFAVLVDRGHRELPIRADYVGKNIPTSLAETVKVRLVEDDKEENVVLF</sequence>
<dbReference type="NCBIfam" id="NF003549">
    <property type="entry name" value="PRK05205.1-5"/>
    <property type="match status" value="1"/>
</dbReference>
<comment type="catalytic activity">
    <reaction evidence="5">
        <text>UMP + diphosphate = 5-phospho-alpha-D-ribose 1-diphosphate + uracil</text>
        <dbReference type="Rhea" id="RHEA:13017"/>
        <dbReference type="ChEBI" id="CHEBI:17568"/>
        <dbReference type="ChEBI" id="CHEBI:33019"/>
        <dbReference type="ChEBI" id="CHEBI:57865"/>
        <dbReference type="ChEBI" id="CHEBI:58017"/>
        <dbReference type="EC" id="2.4.2.9"/>
    </reaction>
</comment>
<dbReference type="HAMAP" id="MF_01219">
    <property type="entry name" value="PyrR"/>
    <property type="match status" value="1"/>
</dbReference>
<keyword evidence="2 5" id="KW-0806">Transcription termination</keyword>
<comment type="subunit">
    <text evidence="5">Homodimer and homohexamer; in equilibrium.</text>
</comment>
<keyword evidence="5" id="KW-0694">RNA-binding</keyword>
<evidence type="ECO:0000313" key="7">
    <source>
        <dbReference type="EMBL" id="QNN60748.1"/>
    </source>
</evidence>
<dbReference type="KEGG" id="eio:H9L01_10350"/>
<comment type="function">
    <text evidence="5">Regulates transcriptional attenuation of the pyrimidine nucleotide (pyr) operon by binding in a uridine-dependent manner to specific sites on pyr mRNA. This disrupts an antiterminator hairpin in the RNA and favors formation of a downstream transcription terminator, leading to a reduced expression of downstream genes.</text>
</comment>
<keyword evidence="3 5" id="KW-0805">Transcription regulation</keyword>
<feature type="short sequence motif" description="PRPP-binding" evidence="5">
    <location>
        <begin position="91"/>
        <end position="103"/>
    </location>
</feature>
<evidence type="ECO:0000256" key="3">
    <source>
        <dbReference type="ARBA" id="ARBA00023015"/>
    </source>
</evidence>
<dbReference type="InterPro" id="IPR000836">
    <property type="entry name" value="PRTase_dom"/>
</dbReference>
<dbReference type="PANTHER" id="PTHR11608">
    <property type="entry name" value="BIFUNCTIONAL PROTEIN PYRR"/>
    <property type="match status" value="1"/>
</dbReference>
<accession>A0A7G9RYS3</accession>
<dbReference type="GO" id="GO:0003723">
    <property type="term" value="F:RNA binding"/>
    <property type="evidence" value="ECO:0007669"/>
    <property type="project" value="UniProtKB-UniRule"/>
</dbReference>
<dbReference type="InterPro" id="IPR029057">
    <property type="entry name" value="PRTase-like"/>
</dbReference>
<proteinExistence type="inferred from homology"/>
<dbReference type="Gene3D" id="3.40.50.2020">
    <property type="match status" value="1"/>
</dbReference>
<evidence type="ECO:0000256" key="1">
    <source>
        <dbReference type="ARBA" id="ARBA00005565"/>
    </source>
</evidence>
<dbReference type="Proteomes" id="UP000515928">
    <property type="component" value="Chromosome"/>
</dbReference>
<dbReference type="NCBIfam" id="NF003548">
    <property type="entry name" value="PRK05205.1-4"/>
    <property type="match status" value="1"/>
</dbReference>
<dbReference type="FunFam" id="3.40.50.2020:FF:000020">
    <property type="entry name" value="Bifunctional protein PyrR"/>
    <property type="match status" value="1"/>
</dbReference>
<organism evidence="7 8">
    <name type="scientific">Erysipelothrix inopinata</name>
    <dbReference type="NCBI Taxonomy" id="225084"/>
    <lineage>
        <taxon>Bacteria</taxon>
        <taxon>Bacillati</taxon>
        <taxon>Bacillota</taxon>
        <taxon>Erysipelotrichia</taxon>
        <taxon>Erysipelotrichales</taxon>
        <taxon>Erysipelotrichaceae</taxon>
        <taxon>Erysipelothrix</taxon>
    </lineage>
</organism>
<evidence type="ECO:0000313" key="8">
    <source>
        <dbReference type="Proteomes" id="UP000515928"/>
    </source>
</evidence>
<gene>
    <name evidence="5 7" type="primary">pyrR</name>
    <name evidence="7" type="ORF">H9L01_10350</name>
</gene>
<evidence type="ECO:0000256" key="2">
    <source>
        <dbReference type="ARBA" id="ARBA00022472"/>
    </source>
</evidence>
<dbReference type="Pfam" id="PF00156">
    <property type="entry name" value="Pribosyltran"/>
    <property type="match status" value="1"/>
</dbReference>
<dbReference type="SUPFAM" id="SSF53271">
    <property type="entry name" value="PRTase-like"/>
    <property type="match status" value="1"/>
</dbReference>
<comment type="similarity">
    <text evidence="1 5">Belongs to the purine/pyrimidine phosphoribosyltransferase family. PyrR subfamily.</text>
</comment>
<dbReference type="PANTHER" id="PTHR11608:SF0">
    <property type="entry name" value="BIFUNCTIONAL PROTEIN PYRR"/>
    <property type="match status" value="1"/>
</dbReference>
<dbReference type="GO" id="GO:0006353">
    <property type="term" value="P:DNA-templated transcription termination"/>
    <property type="evidence" value="ECO:0007669"/>
    <property type="project" value="UniProtKB-UniRule"/>
</dbReference>
<dbReference type="GO" id="GO:0004845">
    <property type="term" value="F:uracil phosphoribosyltransferase activity"/>
    <property type="evidence" value="ECO:0007669"/>
    <property type="project" value="UniProtKB-UniRule"/>
</dbReference>
<keyword evidence="8" id="KW-1185">Reference proteome</keyword>
<keyword evidence="5 7" id="KW-0808">Transferase</keyword>
<name>A0A7G9RYS3_9FIRM</name>
<feature type="domain" description="Phosphoribosyltransferase" evidence="6">
    <location>
        <begin position="4"/>
        <end position="145"/>
    </location>
</feature>